<sequence length="133" mass="14925">MQKILQREFQVWENAAFKPWRAYLRNIIRALENDGAGLQGKIDKLKATVPLELVSHRKSYGPSMDALESEGMIAPALPPKRKATLPHLDGMAPWSILGGYLDSRSLAWAGTQGIIKVAVQRPPQRKEVIRDVR</sequence>
<protein>
    <submittedName>
        <fullName evidence="1">Uncharacterized protein</fullName>
    </submittedName>
</protein>
<dbReference type="AlphaFoldDB" id="A0AA39YQL8"/>
<reference evidence="1" key="1">
    <citation type="submission" date="2023-06" db="EMBL/GenBank/DDBJ databases">
        <title>Genome-scale phylogeny and comparative genomics of the fungal order Sordariales.</title>
        <authorList>
            <consortium name="Lawrence Berkeley National Laboratory"/>
            <person name="Hensen N."/>
            <person name="Bonometti L."/>
            <person name="Westerberg I."/>
            <person name="Brannstrom I.O."/>
            <person name="Guillou S."/>
            <person name="Cros-Aarteil S."/>
            <person name="Calhoun S."/>
            <person name="Haridas S."/>
            <person name="Kuo A."/>
            <person name="Mondo S."/>
            <person name="Pangilinan J."/>
            <person name="Riley R."/>
            <person name="Labutti K."/>
            <person name="Andreopoulos B."/>
            <person name="Lipzen A."/>
            <person name="Chen C."/>
            <person name="Yanf M."/>
            <person name="Daum C."/>
            <person name="Ng V."/>
            <person name="Clum A."/>
            <person name="Steindorff A."/>
            <person name="Ohm R."/>
            <person name="Martin F."/>
            <person name="Silar P."/>
            <person name="Natvig D."/>
            <person name="Lalanne C."/>
            <person name="Gautier V."/>
            <person name="Ament-Velasquez S.L."/>
            <person name="Kruys A."/>
            <person name="Hutchinson M.I."/>
            <person name="Powell A.J."/>
            <person name="Barry K."/>
            <person name="Miller A.N."/>
            <person name="Grigoriev I.V."/>
            <person name="Debuchy R."/>
            <person name="Gladieux P."/>
            <person name="Thoren M.H."/>
            <person name="Johannesson H."/>
        </authorList>
    </citation>
    <scope>NUCLEOTIDE SEQUENCE</scope>
    <source>
        <strain evidence="1">SMH2532-1</strain>
    </source>
</reference>
<proteinExistence type="predicted"/>
<name>A0AA39YQL8_9PEZI</name>
<keyword evidence="2" id="KW-1185">Reference proteome</keyword>
<dbReference type="EMBL" id="JAULSV010000001">
    <property type="protein sequence ID" value="KAK0656335.1"/>
    <property type="molecule type" value="Genomic_DNA"/>
</dbReference>
<gene>
    <name evidence="1" type="ORF">B0T16DRAFT_385063</name>
</gene>
<accession>A0AA39YQL8</accession>
<comment type="caution">
    <text evidence="1">The sequence shown here is derived from an EMBL/GenBank/DDBJ whole genome shotgun (WGS) entry which is preliminary data.</text>
</comment>
<evidence type="ECO:0000313" key="2">
    <source>
        <dbReference type="Proteomes" id="UP001174936"/>
    </source>
</evidence>
<dbReference type="Proteomes" id="UP001174936">
    <property type="component" value="Unassembled WGS sequence"/>
</dbReference>
<evidence type="ECO:0000313" key="1">
    <source>
        <dbReference type="EMBL" id="KAK0656335.1"/>
    </source>
</evidence>
<organism evidence="1 2">
    <name type="scientific">Cercophora newfieldiana</name>
    <dbReference type="NCBI Taxonomy" id="92897"/>
    <lineage>
        <taxon>Eukaryota</taxon>
        <taxon>Fungi</taxon>
        <taxon>Dikarya</taxon>
        <taxon>Ascomycota</taxon>
        <taxon>Pezizomycotina</taxon>
        <taxon>Sordariomycetes</taxon>
        <taxon>Sordariomycetidae</taxon>
        <taxon>Sordariales</taxon>
        <taxon>Lasiosphaeriaceae</taxon>
        <taxon>Cercophora</taxon>
    </lineage>
</organism>